<name>A0A1G2HSX8_9BACT</name>
<dbReference type="AlphaFoldDB" id="A0A1G2HSX8"/>
<keyword evidence="1" id="KW-1133">Transmembrane helix</keyword>
<keyword evidence="1" id="KW-0812">Transmembrane</keyword>
<reference evidence="2 3" key="1">
    <citation type="journal article" date="2016" name="Nat. Commun.">
        <title>Thousands of microbial genomes shed light on interconnected biogeochemical processes in an aquifer system.</title>
        <authorList>
            <person name="Anantharaman K."/>
            <person name="Brown C.T."/>
            <person name="Hug L.A."/>
            <person name="Sharon I."/>
            <person name="Castelle C.J."/>
            <person name="Probst A.J."/>
            <person name="Thomas B.C."/>
            <person name="Singh A."/>
            <person name="Wilkins M.J."/>
            <person name="Karaoz U."/>
            <person name="Brodie E.L."/>
            <person name="Williams K.H."/>
            <person name="Hubbard S.S."/>
            <person name="Banfield J.F."/>
        </authorList>
    </citation>
    <scope>NUCLEOTIDE SEQUENCE [LARGE SCALE GENOMIC DNA]</scope>
</reference>
<keyword evidence="1" id="KW-0472">Membrane</keyword>
<dbReference type="Proteomes" id="UP000179183">
    <property type="component" value="Unassembled WGS sequence"/>
</dbReference>
<evidence type="ECO:0000313" key="2">
    <source>
        <dbReference type="EMBL" id="OGZ65535.1"/>
    </source>
</evidence>
<organism evidence="2 3">
    <name type="scientific">Candidatus Staskawiczbacteria bacterium RIFCSPHIGHO2_02_FULL_33_16</name>
    <dbReference type="NCBI Taxonomy" id="1802204"/>
    <lineage>
        <taxon>Bacteria</taxon>
        <taxon>Candidatus Staskawicziibacteriota</taxon>
    </lineage>
</organism>
<gene>
    <name evidence="2" type="ORF">A3D34_03895</name>
</gene>
<proteinExistence type="predicted"/>
<protein>
    <submittedName>
        <fullName evidence="2">Uncharacterized protein</fullName>
    </submittedName>
</protein>
<dbReference type="EMBL" id="MHOQ01000043">
    <property type="protein sequence ID" value="OGZ65535.1"/>
    <property type="molecule type" value="Genomic_DNA"/>
</dbReference>
<comment type="caution">
    <text evidence="2">The sequence shown here is derived from an EMBL/GenBank/DDBJ whole genome shotgun (WGS) entry which is preliminary data.</text>
</comment>
<feature type="transmembrane region" description="Helical" evidence="1">
    <location>
        <begin position="42"/>
        <end position="61"/>
    </location>
</feature>
<evidence type="ECO:0000256" key="1">
    <source>
        <dbReference type="SAM" id="Phobius"/>
    </source>
</evidence>
<feature type="transmembrane region" description="Helical" evidence="1">
    <location>
        <begin position="12"/>
        <end position="30"/>
    </location>
</feature>
<evidence type="ECO:0000313" key="3">
    <source>
        <dbReference type="Proteomes" id="UP000179183"/>
    </source>
</evidence>
<accession>A0A1G2HSX8</accession>
<sequence>MYGWGWVPVKWQGWFVIAIFIGLLILNSIPLESKSEPSAGQITWFFIKTILSVAILIFICYKKGEKPKWQWGISKDNNKKD</sequence>